<feature type="compositionally biased region" description="Low complexity" evidence="1">
    <location>
        <begin position="219"/>
        <end position="235"/>
    </location>
</feature>
<dbReference type="AlphaFoldDB" id="A0AAV7LW71"/>
<evidence type="ECO:0000313" key="3">
    <source>
        <dbReference type="Proteomes" id="UP001066276"/>
    </source>
</evidence>
<keyword evidence="3" id="KW-1185">Reference proteome</keyword>
<feature type="compositionally biased region" description="Low complexity" evidence="1">
    <location>
        <begin position="1041"/>
        <end position="1087"/>
    </location>
</feature>
<sequence>MEARLCSQCQRGEAQGGQLCSQYHRGEAQGGQALQPVSDGRDSWRPGTAASVRGERHMEARLYSQCQKGGAQGGQALRPVSEGEAPGGQALRPVSEGEAPGGQALPPVSEGRGTGRRRRNQPSSLQGSHSAGAQSSAGGAGTSSAPSKDLTALELRAPQEAQEPAQLPPRISQHWSSELRRRRRNQLSSLQGSHSTGAQSSAGGAGTSSAPSKDLTALELRAPQEAQEPAQLPPRISQHWSSELRRRRRNQLSSLQGSHSTGAQSSAGGAGTSSAPSKDLTALELRAPQEAQEPAQLPPRISPGLELRAPQEAQEPAQLPPRISQHWSSELRRRRRNQLSSLQGSHSTGAQSSAGGAGTSPATSKDLTGTGAWSSAGGAGTSSAPSKDLTALELRAQSSAGGAGTSSAPSKDLTALELRAPQEAQEPAQLPPRISQHWSSELRRRRRNQPSYLQGSHSTGAQSSAGGAGTSSAPSKDLTALELRAPQEAQEPAQLPPRISQHWSSELRRRRRNQPSYLQGSHQDWSSELRRRRRNQLSSLQGSHSTGAQSSAGGAGTSSAPSKDLTALELRAPQEAQEPAQLPPRISPGLVLGALQEAQEPAQLPPRISQHWSSELRALQEAQEPAQLPPRISQHWSSELRRRRRNQLSSLQGSHSTGAQSSAGGAGTSPATSKDLTGTGAWSSAGGAGTSSAPSKDLTALELRAQSSAGGAGTSSAPSKDLTALELRAPQEAQEPAQLPPRISQHWSSELRRRRRNQLSSLQGSHSTGAQSSAGGAGTSSAPSKDLTALELRAPQEAQEPAQLPPRISLGLVLGALQEAQEPAQLPPRISQHWSSELCRRRRNQLSSLQGSHSTGAQSSAGGAGTSSAPSKDLTALELRAPQEAQEPAQLPPRISPGLVLGALQEAQEPAHLPPRISQHWSSELCRRRRNQLSSLQGSHSTGAQSSAGGAGTSSAPSKALTALELRAPQEAQEPAQLPPRISPGLVLGALQEAQEPAQLPPRISPGLVLGALQEAQEPAQLPPRISQHWSSELRRRRRNQLSSLQGSHSTGAQSSAGGAGTSPATSKDLTRTGAWSSAGGAGTSSAPSKDLTALELRAPQEAQEPAQFPPRISQDWSSELCRRRRNQLSQDTGLGHVIAACMLPHVPRHQDTPSSALGARTRRAALLRVDNVILKIYRSVPQVHEPMDCFRSRPPAVTQVNRGAVPAFRGTDSKLLPPAALNYHRRQRSPKHDPSW</sequence>
<feature type="compositionally biased region" description="Low complexity" evidence="1">
    <location>
        <begin position="454"/>
        <end position="473"/>
    </location>
</feature>
<organism evidence="2 3">
    <name type="scientific">Pleurodeles waltl</name>
    <name type="common">Iberian ribbed newt</name>
    <dbReference type="NCBI Taxonomy" id="8319"/>
    <lineage>
        <taxon>Eukaryota</taxon>
        <taxon>Metazoa</taxon>
        <taxon>Chordata</taxon>
        <taxon>Craniata</taxon>
        <taxon>Vertebrata</taxon>
        <taxon>Euteleostomi</taxon>
        <taxon>Amphibia</taxon>
        <taxon>Batrachia</taxon>
        <taxon>Caudata</taxon>
        <taxon>Salamandroidea</taxon>
        <taxon>Salamandridae</taxon>
        <taxon>Pleurodelinae</taxon>
        <taxon>Pleurodeles</taxon>
    </lineage>
</organism>
<feature type="compositionally biased region" description="Low complexity" evidence="1">
    <location>
        <begin position="647"/>
        <end position="693"/>
    </location>
</feature>
<feature type="compositionally biased region" description="Low complexity" evidence="1">
    <location>
        <begin position="284"/>
        <end position="295"/>
    </location>
</feature>
<feature type="compositionally biased region" description="Polar residues" evidence="1">
    <location>
        <begin position="514"/>
        <end position="524"/>
    </location>
</feature>
<feature type="compositionally biased region" description="Low complexity" evidence="1">
    <location>
        <begin position="758"/>
        <end position="782"/>
    </location>
</feature>
<feature type="compositionally biased region" description="Low complexity" evidence="1">
    <location>
        <begin position="251"/>
        <end position="275"/>
    </location>
</feature>
<feature type="region of interest" description="Disordered" evidence="1">
    <location>
        <begin position="732"/>
        <end position="784"/>
    </location>
</feature>
<feature type="region of interest" description="Disordered" evidence="1">
    <location>
        <begin position="66"/>
        <end position="147"/>
    </location>
</feature>
<feature type="region of interest" description="Disordered" evidence="1">
    <location>
        <begin position="1016"/>
        <end position="1089"/>
    </location>
</feature>
<feature type="compositionally biased region" description="Low complexity" evidence="1">
    <location>
        <begin position="423"/>
        <end position="433"/>
    </location>
</feature>
<feature type="compositionally biased region" description="Low complexity" evidence="1">
    <location>
        <begin position="306"/>
        <end position="322"/>
    </location>
</feature>
<dbReference type="Proteomes" id="UP001066276">
    <property type="component" value="Chromosome 10"/>
</dbReference>
<evidence type="ECO:0000256" key="1">
    <source>
        <dbReference type="SAM" id="MobiDB-lite"/>
    </source>
</evidence>
<feature type="compositionally biased region" description="Low complexity" evidence="1">
    <location>
        <begin position="938"/>
        <end position="958"/>
    </location>
</feature>
<protein>
    <submittedName>
        <fullName evidence="2">Uncharacterized protein</fullName>
    </submittedName>
</protein>
<feature type="compositionally biased region" description="Low complexity" evidence="1">
    <location>
        <begin position="732"/>
        <end position="742"/>
    </location>
</feature>
<feature type="compositionally biased region" description="Low complexity" evidence="1">
    <location>
        <begin position="850"/>
        <end position="869"/>
    </location>
</feature>
<feature type="compositionally biased region" description="Low complexity" evidence="1">
    <location>
        <begin position="160"/>
        <end position="170"/>
    </location>
</feature>
<name>A0AAV7LW71_PLEWA</name>
<reference evidence="2" key="1">
    <citation type="journal article" date="2022" name="bioRxiv">
        <title>Sequencing and chromosome-scale assembly of the giantPleurodeles waltlgenome.</title>
        <authorList>
            <person name="Brown T."/>
            <person name="Elewa A."/>
            <person name="Iarovenko S."/>
            <person name="Subramanian E."/>
            <person name="Araus A.J."/>
            <person name="Petzold A."/>
            <person name="Susuki M."/>
            <person name="Suzuki K.-i.T."/>
            <person name="Hayashi T."/>
            <person name="Toyoda A."/>
            <person name="Oliveira C."/>
            <person name="Osipova E."/>
            <person name="Leigh N.D."/>
            <person name="Simon A."/>
            <person name="Yun M.H."/>
        </authorList>
    </citation>
    <scope>NUCLEOTIDE SEQUENCE</scope>
    <source>
        <strain evidence="2">20211129_DDA</strain>
        <tissue evidence="2">Liver</tissue>
    </source>
</reference>
<feature type="region of interest" description="Disordered" evidence="1">
    <location>
        <begin position="621"/>
        <end position="695"/>
    </location>
</feature>
<gene>
    <name evidence="2" type="ORF">NDU88_000195</name>
</gene>
<comment type="caution">
    <text evidence="2">The sequence shown here is derived from an EMBL/GenBank/DDBJ whole genome shotgun (WGS) entry which is preliminary data.</text>
</comment>
<feature type="region of interest" description="Disordered" evidence="1">
    <location>
        <begin position="488"/>
        <end position="562"/>
    </location>
</feature>
<proteinExistence type="predicted"/>
<evidence type="ECO:0000313" key="2">
    <source>
        <dbReference type="EMBL" id="KAJ1095024.1"/>
    </source>
</evidence>
<feature type="region of interest" description="Disordered" evidence="1">
    <location>
        <begin position="933"/>
        <end position="958"/>
    </location>
</feature>
<feature type="compositionally biased region" description="Low complexity" evidence="1">
    <location>
        <begin position="488"/>
        <end position="498"/>
    </location>
</feature>
<feature type="compositionally biased region" description="Low complexity" evidence="1">
    <location>
        <begin position="536"/>
        <end position="560"/>
    </location>
</feature>
<feature type="region of interest" description="Disordered" evidence="1">
    <location>
        <begin position="846"/>
        <end position="871"/>
    </location>
</feature>
<feature type="region of interest" description="Disordered" evidence="1">
    <location>
        <begin position="423"/>
        <end position="475"/>
    </location>
</feature>
<accession>A0AAV7LW71</accession>
<feature type="region of interest" description="Disordered" evidence="1">
    <location>
        <begin position="29"/>
        <end position="54"/>
    </location>
</feature>
<feature type="region of interest" description="Disordered" evidence="1">
    <location>
        <begin position="160"/>
        <end position="390"/>
    </location>
</feature>
<dbReference type="EMBL" id="JANPWB010000014">
    <property type="protein sequence ID" value="KAJ1095024.1"/>
    <property type="molecule type" value="Genomic_DNA"/>
</dbReference>
<feature type="compositionally biased region" description="Low complexity" evidence="1">
    <location>
        <begin position="186"/>
        <end position="210"/>
    </location>
</feature>
<feature type="compositionally biased region" description="Low complexity" evidence="1">
    <location>
        <begin position="338"/>
        <end position="384"/>
    </location>
</feature>
<feature type="compositionally biased region" description="Low complexity" evidence="1">
    <location>
        <begin position="123"/>
        <end position="147"/>
    </location>
</feature>